<feature type="chain" id="PRO_5020836347" description="Carboxylic ester hydrolase" evidence="3">
    <location>
        <begin position="20"/>
        <end position="536"/>
    </location>
</feature>
<protein>
    <recommendedName>
        <fullName evidence="3">Carboxylic ester hydrolase</fullName>
        <ecNumber evidence="3">3.1.1.-</ecNumber>
    </recommendedName>
</protein>
<comment type="caution">
    <text evidence="5">The sequence shown here is derived from an EMBL/GenBank/DDBJ whole genome shotgun (WGS) entry which is preliminary data.</text>
</comment>
<dbReference type="Gene3D" id="3.40.50.1820">
    <property type="entry name" value="alpha/beta hydrolase"/>
    <property type="match status" value="2"/>
</dbReference>
<dbReference type="OrthoDB" id="408631at2759"/>
<comment type="similarity">
    <text evidence="1 3">Belongs to the type-B carboxylesterase/lipase family.</text>
</comment>
<accession>A0A4V5N465</accession>
<organism evidence="5 6">
    <name type="scientific">Salinomyces thailandicus</name>
    <dbReference type="NCBI Taxonomy" id="706561"/>
    <lineage>
        <taxon>Eukaryota</taxon>
        <taxon>Fungi</taxon>
        <taxon>Dikarya</taxon>
        <taxon>Ascomycota</taxon>
        <taxon>Pezizomycotina</taxon>
        <taxon>Dothideomycetes</taxon>
        <taxon>Dothideomycetidae</taxon>
        <taxon>Mycosphaerellales</taxon>
        <taxon>Teratosphaeriaceae</taxon>
        <taxon>Salinomyces</taxon>
    </lineage>
</organism>
<evidence type="ECO:0000256" key="2">
    <source>
        <dbReference type="ARBA" id="ARBA00022801"/>
    </source>
</evidence>
<feature type="signal peptide" evidence="3">
    <location>
        <begin position="1"/>
        <end position="19"/>
    </location>
</feature>
<keyword evidence="3" id="KW-0732">Signal</keyword>
<dbReference type="GO" id="GO:0052689">
    <property type="term" value="F:carboxylic ester hydrolase activity"/>
    <property type="evidence" value="ECO:0007669"/>
    <property type="project" value="TreeGrafter"/>
</dbReference>
<name>A0A4V5N465_9PEZI</name>
<dbReference type="SUPFAM" id="SSF53474">
    <property type="entry name" value="alpha/beta-Hydrolases"/>
    <property type="match status" value="1"/>
</dbReference>
<evidence type="ECO:0000259" key="4">
    <source>
        <dbReference type="Pfam" id="PF00135"/>
    </source>
</evidence>
<dbReference type="Pfam" id="PF00135">
    <property type="entry name" value="COesterase"/>
    <property type="match status" value="1"/>
</dbReference>
<gene>
    <name evidence="5" type="ORF">B0A50_05367</name>
</gene>
<feature type="domain" description="Carboxylesterase type B" evidence="4">
    <location>
        <begin position="45"/>
        <end position="377"/>
    </location>
</feature>
<dbReference type="Proteomes" id="UP000308549">
    <property type="component" value="Unassembled WGS sequence"/>
</dbReference>
<dbReference type="PROSITE" id="PS00122">
    <property type="entry name" value="CARBOXYLESTERASE_B_1"/>
    <property type="match status" value="1"/>
</dbReference>
<dbReference type="InterPro" id="IPR050654">
    <property type="entry name" value="AChE-related_enzymes"/>
</dbReference>
<reference evidence="5 6" key="1">
    <citation type="submission" date="2017-03" db="EMBL/GenBank/DDBJ databases">
        <title>Genomes of endolithic fungi from Antarctica.</title>
        <authorList>
            <person name="Coleine C."/>
            <person name="Masonjones S."/>
            <person name="Stajich J.E."/>
        </authorList>
    </citation>
    <scope>NUCLEOTIDE SEQUENCE [LARGE SCALE GENOMIC DNA]</scope>
    <source>
        <strain evidence="5 6">CCFEE 6315</strain>
    </source>
</reference>
<evidence type="ECO:0000313" key="5">
    <source>
        <dbReference type="EMBL" id="TKA26529.1"/>
    </source>
</evidence>
<evidence type="ECO:0000256" key="1">
    <source>
        <dbReference type="ARBA" id="ARBA00005964"/>
    </source>
</evidence>
<dbReference type="AlphaFoldDB" id="A0A4V5N465"/>
<dbReference type="EC" id="3.1.1.-" evidence="3"/>
<dbReference type="InterPro" id="IPR029058">
    <property type="entry name" value="AB_hydrolase_fold"/>
</dbReference>
<dbReference type="EMBL" id="NAJL01000028">
    <property type="protein sequence ID" value="TKA26529.1"/>
    <property type="molecule type" value="Genomic_DNA"/>
</dbReference>
<dbReference type="InterPro" id="IPR019826">
    <property type="entry name" value="Carboxylesterase_B_AS"/>
</dbReference>
<keyword evidence="6" id="KW-1185">Reference proteome</keyword>
<dbReference type="InterPro" id="IPR002018">
    <property type="entry name" value="CarbesteraseB"/>
</dbReference>
<keyword evidence="2 3" id="KW-0378">Hydrolase</keyword>
<evidence type="ECO:0000256" key="3">
    <source>
        <dbReference type="RuleBase" id="RU361235"/>
    </source>
</evidence>
<proteinExistence type="inferred from homology"/>
<dbReference type="PANTHER" id="PTHR43918:SF4">
    <property type="entry name" value="CARBOXYLIC ESTER HYDROLASE"/>
    <property type="match status" value="1"/>
</dbReference>
<dbReference type="PANTHER" id="PTHR43918">
    <property type="entry name" value="ACETYLCHOLINESTERASE"/>
    <property type="match status" value="1"/>
</dbReference>
<sequence>MRVTTSVLSTLSLALQAQAYSNYSGSYSSGGYYGGRESCAFSVGKQVRTTSGTVLGHRAPNATQVSEYLGIPFAVPPLGPLRFAPPVPYTSHRHINASLHGANCPSTSATVPEALSPPSLYNLLADLGQVNDTQNEDCLYVNVWSKPQSGSALKPVLVWIYGGGFNSGGTNSSAYSGQHWADEEDVVFVNFNYRLNVFGFPGAEVLEQNVGLLDQRLAVEWVRTNIGGFGGDPTRITIFGESAGGASVDYYNYAWTKDPIIAGSIAQSGTATSFGNRGLAAQQEAWASVAARVGCNQTNPAQVLSCMRSPNVTMTALLNAASAGTSGLASVLGSFGPTIDNRTVFANYTDRALKGQYIQNPSIFGNNYFEAGLFILLGAGSGASSPLDFWRSFDQTIFTCPITTAARWRAEVGRLPTWRYIYRAVFPNIRLPTDMGEAWHGAELLPLFGTSEVVTKQDSTWQERALGSYMRSAWSAFAHDPEYGLETFGWRRFDGQGGRPSVLQLGFGETNSTTFEVEPSYNTTMAYDTGCPAFPG</sequence>
<evidence type="ECO:0000313" key="6">
    <source>
        <dbReference type="Proteomes" id="UP000308549"/>
    </source>
</evidence>